<dbReference type="Gene3D" id="3.90.550.20">
    <property type="match status" value="1"/>
</dbReference>
<dbReference type="PANTHER" id="PTHR31834">
    <property type="entry name" value="INITIATION-SPECIFIC ALPHA-1,6-MANNOSYLTRANSFERASE"/>
    <property type="match status" value="1"/>
</dbReference>
<dbReference type="PANTHER" id="PTHR31834:SF1">
    <property type="entry name" value="INITIATION-SPECIFIC ALPHA-1,6-MANNOSYLTRANSFERASE"/>
    <property type="match status" value="1"/>
</dbReference>
<proteinExistence type="predicted"/>
<evidence type="ECO:0000313" key="2">
    <source>
        <dbReference type="Proteomes" id="UP001158049"/>
    </source>
</evidence>
<dbReference type="InterPro" id="IPR007577">
    <property type="entry name" value="GlycoTrfase_DXD_sugar-bd_CS"/>
</dbReference>
<gene>
    <name evidence="1" type="ORF">SAMN06295970_102470</name>
</gene>
<evidence type="ECO:0000313" key="1">
    <source>
        <dbReference type="EMBL" id="SMP50510.1"/>
    </source>
</evidence>
<dbReference type="Proteomes" id="UP001158049">
    <property type="component" value="Unassembled WGS sequence"/>
</dbReference>
<reference evidence="1 2" key="1">
    <citation type="submission" date="2017-05" db="EMBL/GenBank/DDBJ databases">
        <authorList>
            <person name="Varghese N."/>
            <person name="Submissions S."/>
        </authorList>
    </citation>
    <scope>NUCLEOTIDE SEQUENCE [LARGE SCALE GENOMIC DNA]</scope>
    <source>
        <strain evidence="1 2">DSM 26001</strain>
    </source>
</reference>
<name>A0ABY1PWV4_9BURK</name>
<dbReference type="Pfam" id="PF04488">
    <property type="entry name" value="Gly_transf_sug"/>
    <property type="match status" value="1"/>
</dbReference>
<keyword evidence="2" id="KW-1185">Reference proteome</keyword>
<dbReference type="InterPro" id="IPR039367">
    <property type="entry name" value="Och1-like"/>
</dbReference>
<sequence>MHINLSWVNRNENKKINFFSKLKNKFFPKLNAGEIINIKAIDVSLGCIPRLIHQTFYTKNLPNELQENIDKIKKLNPNWIYKLYDDDEVLDFIKVHYEPHVLKSFEQIDHKYGAARADLFRYLLIYKLGGIYLDIKASMNIPLDLVLKSDDSFILAQWGDSGQFKQWGAHYDLAHVPGGEFQQWHIAATPGHPFLKAVIQSVLVNIDKYNPSLHGTGQTGVIKVTGPVAYTAAIAPLLKLHSHRLLKHHNEIGFLYSIYNNESDVNVNEVHKTSFRSHYSSLTSSVVKLSRGKRVFALFTFILNSIHELYLKNMFIHLVKKISQIRLPFERE</sequence>
<dbReference type="InterPro" id="IPR029044">
    <property type="entry name" value="Nucleotide-diphossugar_trans"/>
</dbReference>
<protein>
    <submittedName>
        <fullName evidence="1">Glycosyltransferase sugar-binding region containing DXD motif-containing protein</fullName>
    </submittedName>
</protein>
<accession>A0ABY1PWV4</accession>
<organism evidence="1 2">
    <name type="scientific">Noviherbaspirillum suwonense</name>
    <dbReference type="NCBI Taxonomy" id="1224511"/>
    <lineage>
        <taxon>Bacteria</taxon>
        <taxon>Pseudomonadati</taxon>
        <taxon>Pseudomonadota</taxon>
        <taxon>Betaproteobacteria</taxon>
        <taxon>Burkholderiales</taxon>
        <taxon>Oxalobacteraceae</taxon>
        <taxon>Noviherbaspirillum</taxon>
    </lineage>
</organism>
<comment type="caution">
    <text evidence="1">The sequence shown here is derived from an EMBL/GenBank/DDBJ whole genome shotgun (WGS) entry which is preliminary data.</text>
</comment>
<dbReference type="EMBL" id="FXUL01000002">
    <property type="protein sequence ID" value="SMP50510.1"/>
    <property type="molecule type" value="Genomic_DNA"/>
</dbReference>
<dbReference type="SUPFAM" id="SSF53448">
    <property type="entry name" value="Nucleotide-diphospho-sugar transferases"/>
    <property type="match status" value="1"/>
</dbReference>